<dbReference type="InterPro" id="IPR047141">
    <property type="entry name" value="Stealth"/>
</dbReference>
<dbReference type="PANTHER" id="PTHR24045:SF0">
    <property type="entry name" value="N-ACETYLGLUCOSAMINE-1-PHOSPHOTRANSFERASE SUBUNITS ALPHA_BETA"/>
    <property type="match status" value="1"/>
</dbReference>
<sequence length="549" mass="62096">MHRARLRRRWRRTLAAQSTLGIYEHAHGPVLARTRTSPCSTRELALQVVDLTTELLQAHAVDYFVREVDHGRDYVVGVRAAERDRVYTALADTRPEDVLYAAAETLRGPADIPRPLAEQSSRRRLRHADAIRLCQYVRSANGVRIGGPEHGCVLEFWHSGATVLERSDGPSILDRLHVVVPEDRLAESILCTRPNPVSQIIPSEEQQPARITIGDRNYPTLCAFTHPVAHTVNFPIDLVYTWVDGSDPEWAARRDAYLRERGEALHRIAASATRYESRDELKYSLRSVEMFAPFVRTIHIVTDGQVPDWLDTEHERVHLVDHRDIFPSLDVLPVFSSRAIETRIHHIPGLSEHYIYLNDDMMFGRYVAPDTFFHANGIGKSFLSQGQIGLGEPTGADHPPRAAAKNTRALLQAEFGPFITRTFKHAPYPMRRSVAHELDERFPEAIARTTASRFRSPSDVTLTSSLYPNYALMTGRAVPGEISSAYINLAKPAALRRRTDALLRGPRTFDSLCLNDTEPLPPRKRARVDAQLQHFLEHYFPLASSMERS</sequence>
<dbReference type="PANTHER" id="PTHR24045">
    <property type="match status" value="1"/>
</dbReference>
<organism evidence="7 8">
    <name type="scientific">Lipingzhangella rawalii</name>
    <dbReference type="NCBI Taxonomy" id="2055835"/>
    <lineage>
        <taxon>Bacteria</taxon>
        <taxon>Bacillati</taxon>
        <taxon>Actinomycetota</taxon>
        <taxon>Actinomycetes</taxon>
        <taxon>Streptosporangiales</taxon>
        <taxon>Nocardiopsidaceae</taxon>
        <taxon>Lipingzhangella</taxon>
    </lineage>
</organism>
<accession>A0ABU2H9I3</accession>
<dbReference type="EMBL" id="JAVLVT010000009">
    <property type="protein sequence ID" value="MDS1271936.1"/>
    <property type="molecule type" value="Genomic_DNA"/>
</dbReference>
<evidence type="ECO:0000313" key="7">
    <source>
        <dbReference type="EMBL" id="MDS1271936.1"/>
    </source>
</evidence>
<evidence type="ECO:0000259" key="5">
    <source>
        <dbReference type="Pfam" id="PF17101"/>
    </source>
</evidence>
<evidence type="ECO:0000256" key="2">
    <source>
        <dbReference type="ARBA" id="ARBA00022679"/>
    </source>
</evidence>
<dbReference type="Proteomes" id="UP001250214">
    <property type="component" value="Unassembled WGS sequence"/>
</dbReference>
<dbReference type="InterPro" id="IPR021520">
    <property type="entry name" value="Stealth_CR2"/>
</dbReference>
<feature type="domain" description="Stealth protein CR3 conserved region 3" evidence="6">
    <location>
        <begin position="424"/>
        <end position="469"/>
    </location>
</feature>
<feature type="domain" description="Stealth protein CR2 conserved region 2" evidence="4">
    <location>
        <begin position="274"/>
        <end position="378"/>
    </location>
</feature>
<evidence type="ECO:0000259" key="4">
    <source>
        <dbReference type="Pfam" id="PF11380"/>
    </source>
</evidence>
<name>A0ABU2H9I3_9ACTN</name>
<feature type="domain" description="Stealth protein CR1 conserved region 1" evidence="5">
    <location>
        <begin position="234"/>
        <end position="260"/>
    </location>
</feature>
<dbReference type="Pfam" id="PF17102">
    <property type="entry name" value="Stealth_CR3"/>
    <property type="match status" value="1"/>
</dbReference>
<proteinExistence type="inferred from homology"/>
<protein>
    <submittedName>
        <fullName evidence="7">Stealth CR1 domain-containing protein</fullName>
    </submittedName>
</protein>
<dbReference type="Pfam" id="PF11380">
    <property type="entry name" value="Stealth_CR2"/>
    <property type="match status" value="1"/>
</dbReference>
<gene>
    <name evidence="7" type="ORF">RIF23_16710</name>
</gene>
<evidence type="ECO:0000259" key="6">
    <source>
        <dbReference type="Pfam" id="PF17102"/>
    </source>
</evidence>
<evidence type="ECO:0000313" key="8">
    <source>
        <dbReference type="Proteomes" id="UP001250214"/>
    </source>
</evidence>
<dbReference type="InterPro" id="IPR031358">
    <property type="entry name" value="Stealth_CR1"/>
</dbReference>
<dbReference type="Pfam" id="PF17101">
    <property type="entry name" value="Stealth_CR1"/>
    <property type="match status" value="1"/>
</dbReference>
<comment type="similarity">
    <text evidence="1">Belongs to the stealth family.</text>
</comment>
<keyword evidence="3" id="KW-0270">Exopolysaccharide synthesis</keyword>
<keyword evidence="2" id="KW-0808">Transferase</keyword>
<comment type="caution">
    <text evidence="7">The sequence shown here is derived from an EMBL/GenBank/DDBJ whole genome shotgun (WGS) entry which is preliminary data.</text>
</comment>
<reference evidence="8" key="1">
    <citation type="submission" date="2023-07" db="EMBL/GenBank/DDBJ databases">
        <title>Novel species in the genus Lipingzhangella isolated from Sambhar Salt Lake.</title>
        <authorList>
            <person name="Jiya N."/>
            <person name="Kajale S."/>
            <person name="Sharma A."/>
        </authorList>
    </citation>
    <scope>NUCLEOTIDE SEQUENCE [LARGE SCALE GENOMIC DNA]</scope>
    <source>
        <strain evidence="8">LS1_29</strain>
    </source>
</reference>
<evidence type="ECO:0000256" key="1">
    <source>
        <dbReference type="ARBA" id="ARBA00007583"/>
    </source>
</evidence>
<evidence type="ECO:0000256" key="3">
    <source>
        <dbReference type="ARBA" id="ARBA00023169"/>
    </source>
</evidence>
<dbReference type="InterPro" id="IPR031357">
    <property type="entry name" value="Stealth_CR3"/>
</dbReference>
<keyword evidence="8" id="KW-1185">Reference proteome</keyword>